<dbReference type="CDD" id="cd03220">
    <property type="entry name" value="ABC_KpsT_Wzt"/>
    <property type="match status" value="1"/>
</dbReference>
<dbReference type="SMART" id="SM00382">
    <property type="entry name" value="AAA"/>
    <property type="match status" value="1"/>
</dbReference>
<evidence type="ECO:0000256" key="2">
    <source>
        <dbReference type="ARBA" id="ARBA00022448"/>
    </source>
</evidence>
<dbReference type="GO" id="GO:0140359">
    <property type="term" value="F:ABC-type transporter activity"/>
    <property type="evidence" value="ECO:0007669"/>
    <property type="project" value="InterPro"/>
</dbReference>
<comment type="similarity">
    <text evidence="1">Belongs to the ABC transporter superfamily.</text>
</comment>
<dbReference type="GO" id="GO:0016887">
    <property type="term" value="F:ATP hydrolysis activity"/>
    <property type="evidence" value="ECO:0007669"/>
    <property type="project" value="InterPro"/>
</dbReference>
<accession>A0AAE2A5N4</accession>
<dbReference type="Pfam" id="PF14524">
    <property type="entry name" value="Wzt_C"/>
    <property type="match status" value="1"/>
</dbReference>
<name>A0AAE2A5N4_PSEFL</name>
<dbReference type="PROSITE" id="PS50893">
    <property type="entry name" value="ABC_TRANSPORTER_2"/>
    <property type="match status" value="1"/>
</dbReference>
<keyword evidence="4" id="KW-0067">ATP-binding</keyword>
<evidence type="ECO:0000256" key="4">
    <source>
        <dbReference type="ARBA" id="ARBA00022840"/>
    </source>
</evidence>
<dbReference type="InterPro" id="IPR050683">
    <property type="entry name" value="Bact_Polysacc_Export_ATP-bd"/>
</dbReference>
<feature type="domain" description="ABC transporter" evidence="5">
    <location>
        <begin position="28"/>
        <end position="251"/>
    </location>
</feature>
<dbReference type="PANTHER" id="PTHR46743:SF2">
    <property type="entry name" value="TEICHOIC ACIDS EXPORT ATP-BINDING PROTEIN TAGH"/>
    <property type="match status" value="1"/>
</dbReference>
<dbReference type="PANTHER" id="PTHR46743">
    <property type="entry name" value="TEICHOIC ACIDS EXPORT ATP-BINDING PROTEIN TAGH"/>
    <property type="match status" value="1"/>
</dbReference>
<dbReference type="Proteomes" id="UP000031587">
    <property type="component" value="Unassembled WGS sequence"/>
</dbReference>
<dbReference type="Gene3D" id="2.70.50.60">
    <property type="entry name" value="abc- transporter (atp binding component) like domain"/>
    <property type="match status" value="1"/>
</dbReference>
<dbReference type="GO" id="GO:0016020">
    <property type="term" value="C:membrane"/>
    <property type="evidence" value="ECO:0007669"/>
    <property type="project" value="InterPro"/>
</dbReference>
<evidence type="ECO:0000256" key="3">
    <source>
        <dbReference type="ARBA" id="ARBA00022741"/>
    </source>
</evidence>
<dbReference type="RefSeq" id="WP_039770728.1">
    <property type="nucleotide sequence ID" value="NZ_JTGH01000015.1"/>
</dbReference>
<dbReference type="Pfam" id="PF00005">
    <property type="entry name" value="ABC_tran"/>
    <property type="match status" value="1"/>
</dbReference>
<dbReference type="PROSITE" id="PS00211">
    <property type="entry name" value="ABC_TRANSPORTER_1"/>
    <property type="match status" value="1"/>
</dbReference>
<dbReference type="SUPFAM" id="SSF52540">
    <property type="entry name" value="P-loop containing nucleoside triphosphate hydrolases"/>
    <property type="match status" value="1"/>
</dbReference>
<dbReference type="InterPro" id="IPR015860">
    <property type="entry name" value="ABC_transpr_TagH-like"/>
</dbReference>
<sequence length="460" mass="50520">MTTEVKPQPVIEVVGLEKAYHIYDAPHDRLKQIFLGWKRNYYRDFLALKDVNFEVLKGQSVGVIGRNGAGKSTLLQLLTGTLTPTKGSVKINGKVAAVLELGSGFNPEFSGRENIYLYASLFELKKSCIEERFQKIVDFSELGDFIDQPVKAYSSGMQARLAFSVIAHVDADILIIDEALSVGDAFFAQKCMRFLRQFQERGTILFVSHDLAAVTAFCDHAIWLEGGVVRDAGTAKDVCEKYFAQLYMQHTGAEGAAPVAEVAVEDEEFEEVIEEEPEGEIIEQRIVMQDDETIYNGAQEIESFGFNPQSSTFGTGGAEILNVSFTNAKGRQLTVCEGGADVVVKVTAKATHDVDLPIIGFIIKDRLGQPLIGGNTYHSYKESPIRVRAGKRVDAAFHFKLPILAVGDYSIVAAIANGTLHEHVQLHWMHDAVLFKVVATSIDGVIVGAPLDKIILTSKD</sequence>
<dbReference type="Gene3D" id="3.40.50.300">
    <property type="entry name" value="P-loop containing nucleotide triphosphate hydrolases"/>
    <property type="match status" value="1"/>
</dbReference>
<dbReference type="AlphaFoldDB" id="A0AAE2A5N4"/>
<evidence type="ECO:0000256" key="1">
    <source>
        <dbReference type="ARBA" id="ARBA00005417"/>
    </source>
</evidence>
<proteinExistence type="inferred from homology"/>
<keyword evidence="3" id="KW-0547">Nucleotide-binding</keyword>
<dbReference type="GO" id="GO:0005524">
    <property type="term" value="F:ATP binding"/>
    <property type="evidence" value="ECO:0007669"/>
    <property type="project" value="UniProtKB-KW"/>
</dbReference>
<dbReference type="InterPro" id="IPR029439">
    <property type="entry name" value="Wzt_C"/>
</dbReference>
<dbReference type="InterPro" id="IPR003439">
    <property type="entry name" value="ABC_transporter-like_ATP-bd"/>
</dbReference>
<protein>
    <recommendedName>
        <fullName evidence="5">ABC transporter domain-containing protein</fullName>
    </recommendedName>
</protein>
<dbReference type="InterPro" id="IPR003593">
    <property type="entry name" value="AAA+_ATPase"/>
</dbReference>
<reference evidence="6 7" key="1">
    <citation type="submission" date="2014-11" db="EMBL/GenBank/DDBJ databases">
        <title>Draft genome sequence of Pseudomonas fluorescens strains SF4c SF39a.</title>
        <authorList>
            <person name="Underwood G.E."/>
            <person name="Ly L.K."/>
            <person name="Bitzer A.S."/>
            <person name="Godino A."/>
            <person name="Bucci V."/>
            <person name="Fischer S."/>
            <person name="Silby M.W."/>
        </authorList>
    </citation>
    <scope>NUCLEOTIDE SEQUENCE [LARGE SCALE GENOMIC DNA]</scope>
    <source>
        <strain evidence="6 7">SF4c</strain>
    </source>
</reference>
<gene>
    <name evidence="6" type="ORF">QS95_19650</name>
</gene>
<dbReference type="CDD" id="cd10147">
    <property type="entry name" value="Wzt_C-like"/>
    <property type="match status" value="1"/>
</dbReference>
<organism evidence="6 7">
    <name type="scientific">Pseudomonas fluorescens</name>
    <dbReference type="NCBI Taxonomy" id="294"/>
    <lineage>
        <taxon>Bacteria</taxon>
        <taxon>Pseudomonadati</taxon>
        <taxon>Pseudomonadota</taxon>
        <taxon>Gammaproteobacteria</taxon>
        <taxon>Pseudomonadales</taxon>
        <taxon>Pseudomonadaceae</taxon>
        <taxon>Pseudomonas</taxon>
    </lineage>
</organism>
<evidence type="ECO:0000313" key="7">
    <source>
        <dbReference type="Proteomes" id="UP000031587"/>
    </source>
</evidence>
<evidence type="ECO:0000259" key="5">
    <source>
        <dbReference type="PROSITE" id="PS50893"/>
    </source>
</evidence>
<dbReference type="InterPro" id="IPR027417">
    <property type="entry name" value="P-loop_NTPase"/>
</dbReference>
<evidence type="ECO:0000313" key="6">
    <source>
        <dbReference type="EMBL" id="KIF58473.1"/>
    </source>
</evidence>
<dbReference type="EMBL" id="JTGH01000015">
    <property type="protein sequence ID" value="KIF58473.1"/>
    <property type="molecule type" value="Genomic_DNA"/>
</dbReference>
<comment type="caution">
    <text evidence="6">The sequence shown here is derived from an EMBL/GenBank/DDBJ whole genome shotgun (WGS) entry which is preliminary data.</text>
</comment>
<dbReference type="InterPro" id="IPR017871">
    <property type="entry name" value="ABC_transporter-like_CS"/>
</dbReference>
<keyword evidence="2" id="KW-0813">Transport</keyword>